<feature type="transmembrane region" description="Helical" evidence="1">
    <location>
        <begin position="381"/>
        <end position="400"/>
    </location>
</feature>
<accession>A0A939BHJ9</accession>
<feature type="transmembrane region" description="Helical" evidence="1">
    <location>
        <begin position="90"/>
        <end position="106"/>
    </location>
</feature>
<sequence length="415" mass="47119">MISSKTIKRNICVMPILFIFSMMFSVTVAGVNTRYAVYMIWLIVSLLRQPRLTINNKIMLFPITLLILILYTTFIMSVNNTDNTFEVMRFCRGLLTYLIIFIFISSGKYNKQQIMDSLLIVIWLHSIVIILGVIFPIVKDIVMPISQYSKEFLSMRSSGFLSGFDDAGFLCNVGLIMDYLRRRSYLSRNVGVTTVIFALAAALTSRFNMLCMAMIILYIMIKELRSGGIASKLMITIIGIMALGFGIVFWILTTNVNIDLKNQLLADYPALDALYTTSLGSYTDYGVYNKVIGKHLSLNGLDIFNIFFGAGYRTGHSDIGYIKTIYSIGIVGILIEIAAYYIAIRNVLNVSTRRKIKNNQDTLFFVASTLFMFLMEAKNSLIFSSTTFEMMSIIYLCIMIKTKNINKLKFNTVRN</sequence>
<name>A0A939BHJ9_9CLOT</name>
<evidence type="ECO:0000313" key="3">
    <source>
        <dbReference type="Proteomes" id="UP000705508"/>
    </source>
</evidence>
<evidence type="ECO:0000256" key="1">
    <source>
        <dbReference type="SAM" id="Phobius"/>
    </source>
</evidence>
<gene>
    <name evidence="2" type="ORF">H6A20_09335</name>
</gene>
<dbReference type="AlphaFoldDB" id="A0A939BHJ9"/>
<reference evidence="2" key="1">
    <citation type="submission" date="2020-08" db="EMBL/GenBank/DDBJ databases">
        <authorList>
            <person name="Cejkova D."/>
            <person name="Kubasova T."/>
            <person name="Jahodarova E."/>
            <person name="Rychlik I."/>
        </authorList>
    </citation>
    <scope>NUCLEOTIDE SEQUENCE</scope>
    <source>
        <strain evidence="2">An582</strain>
    </source>
</reference>
<reference evidence="2" key="2">
    <citation type="journal article" date="2021" name="Sci. Rep.">
        <title>The distribution of antibiotic resistance genes in chicken gut microbiota commensals.</title>
        <authorList>
            <person name="Juricova H."/>
            <person name="Matiasovicova J."/>
            <person name="Kubasova T."/>
            <person name="Cejkova D."/>
            <person name="Rychlik I."/>
        </authorList>
    </citation>
    <scope>NUCLEOTIDE SEQUENCE</scope>
    <source>
        <strain evidence="2">An582</strain>
    </source>
</reference>
<feature type="transmembrane region" description="Helical" evidence="1">
    <location>
        <begin position="159"/>
        <end position="180"/>
    </location>
</feature>
<dbReference type="Proteomes" id="UP000705508">
    <property type="component" value="Unassembled WGS sequence"/>
</dbReference>
<keyword evidence="1" id="KW-1133">Transmembrane helix</keyword>
<dbReference type="EMBL" id="JACJKS010000013">
    <property type="protein sequence ID" value="MBM6948851.1"/>
    <property type="molecule type" value="Genomic_DNA"/>
</dbReference>
<dbReference type="RefSeq" id="WP_204906856.1">
    <property type="nucleotide sequence ID" value="NZ_JACJKS010000013.1"/>
</dbReference>
<keyword evidence="1" id="KW-0472">Membrane</keyword>
<feature type="transmembrane region" description="Helical" evidence="1">
    <location>
        <begin position="233"/>
        <end position="252"/>
    </location>
</feature>
<evidence type="ECO:0000313" key="2">
    <source>
        <dbReference type="EMBL" id="MBM6948851.1"/>
    </source>
</evidence>
<organism evidence="2 3">
    <name type="scientific">Mordavella massiliensis</name>
    <dbReference type="NCBI Taxonomy" id="1871024"/>
    <lineage>
        <taxon>Bacteria</taxon>
        <taxon>Bacillati</taxon>
        <taxon>Bacillota</taxon>
        <taxon>Clostridia</taxon>
        <taxon>Eubacteriales</taxon>
        <taxon>Clostridiaceae</taxon>
        <taxon>Mordavella</taxon>
    </lineage>
</organism>
<feature type="transmembrane region" description="Helical" evidence="1">
    <location>
        <begin position="12"/>
        <end position="38"/>
    </location>
</feature>
<proteinExistence type="predicted"/>
<feature type="transmembrane region" description="Helical" evidence="1">
    <location>
        <begin position="192"/>
        <end position="221"/>
    </location>
</feature>
<protein>
    <submittedName>
        <fullName evidence="2">Uncharacterized protein</fullName>
    </submittedName>
</protein>
<feature type="transmembrane region" description="Helical" evidence="1">
    <location>
        <begin position="118"/>
        <end position="138"/>
    </location>
</feature>
<comment type="caution">
    <text evidence="2">The sequence shown here is derived from an EMBL/GenBank/DDBJ whole genome shotgun (WGS) entry which is preliminary data.</text>
</comment>
<feature type="transmembrane region" description="Helical" evidence="1">
    <location>
        <begin position="58"/>
        <end position="78"/>
    </location>
</feature>
<keyword evidence="1" id="KW-0812">Transmembrane</keyword>
<feature type="transmembrane region" description="Helical" evidence="1">
    <location>
        <begin position="325"/>
        <end position="344"/>
    </location>
</feature>